<keyword evidence="7 12" id="KW-0808">Transferase</keyword>
<dbReference type="GO" id="GO:0004719">
    <property type="term" value="F:protein-L-isoaspartate (D-aspartate) O-methyltransferase activity"/>
    <property type="evidence" value="ECO:0007669"/>
    <property type="project" value="UniProtKB-EC"/>
</dbReference>
<dbReference type="Proteomes" id="UP000509367">
    <property type="component" value="Chromosome"/>
</dbReference>
<organism evidence="12 13">
    <name type="scientific">Oricola thermophila</name>
    <dbReference type="NCBI Taxonomy" id="2742145"/>
    <lineage>
        <taxon>Bacteria</taxon>
        <taxon>Pseudomonadati</taxon>
        <taxon>Pseudomonadota</taxon>
        <taxon>Alphaproteobacteria</taxon>
        <taxon>Hyphomicrobiales</taxon>
        <taxon>Ahrensiaceae</taxon>
        <taxon>Oricola</taxon>
    </lineage>
</organism>
<comment type="subcellular location">
    <subcellularLocation>
        <location evidence="1">Cytoplasm</location>
    </subcellularLocation>
</comment>
<evidence type="ECO:0000256" key="8">
    <source>
        <dbReference type="ARBA" id="ARBA00022691"/>
    </source>
</evidence>
<dbReference type="AlphaFoldDB" id="A0A6N1VDS3"/>
<comment type="similarity">
    <text evidence="2">Belongs to the methyltransferase superfamily. L-isoaspartyl/D-aspartyl protein methyltransferase family.</text>
</comment>
<keyword evidence="6 12" id="KW-0489">Methyltransferase</keyword>
<protein>
    <recommendedName>
        <fullName evidence="4">Protein-L-isoaspartate O-methyltransferase</fullName>
        <ecNumber evidence="3">2.1.1.77</ecNumber>
    </recommendedName>
    <alternativeName>
        <fullName evidence="11">L-isoaspartyl protein carboxyl methyltransferase</fullName>
    </alternativeName>
    <alternativeName>
        <fullName evidence="9">Protein L-isoaspartyl methyltransferase</fullName>
    </alternativeName>
    <alternativeName>
        <fullName evidence="10">Protein-beta-aspartate methyltransferase</fullName>
    </alternativeName>
</protein>
<dbReference type="Gene3D" id="3.40.50.150">
    <property type="entry name" value="Vaccinia Virus protein VP39"/>
    <property type="match status" value="1"/>
</dbReference>
<evidence type="ECO:0000256" key="2">
    <source>
        <dbReference type="ARBA" id="ARBA00005369"/>
    </source>
</evidence>
<dbReference type="EC" id="2.1.1.77" evidence="3"/>
<accession>A0A6N1VDS3</accession>
<proteinExistence type="inferred from homology"/>
<dbReference type="InterPro" id="IPR000682">
    <property type="entry name" value="PCMT"/>
</dbReference>
<sequence>MKEGDRPELRAVHQGDREGFAAFLLRMRAIGLDDKALMSAFETVPRRDFIEAQYRHLVMGPRTVPIACGETLEGLDLQARILHALGIDDSHRVLEIGTGTGYTAAVMGKIAKRVYTVERFRTLHQEAVQRIRQLGISNVIANRADGSTGSEDGPFDRIVCWAAFDSIPRQFVDQLVSGGVMVCAIGGAEQPQALARLTKTGSRFEREDIGTVRFQPIASGLPEVL</sequence>
<dbReference type="GO" id="GO:0032259">
    <property type="term" value="P:methylation"/>
    <property type="evidence" value="ECO:0007669"/>
    <property type="project" value="UniProtKB-KW"/>
</dbReference>
<dbReference type="RefSeq" id="WP_175275652.1">
    <property type="nucleotide sequence ID" value="NZ_CP054836.1"/>
</dbReference>
<evidence type="ECO:0000256" key="4">
    <source>
        <dbReference type="ARBA" id="ARBA00013346"/>
    </source>
</evidence>
<keyword evidence="8" id="KW-0949">S-adenosyl-L-methionine</keyword>
<evidence type="ECO:0000313" key="12">
    <source>
        <dbReference type="EMBL" id="QKV17755.1"/>
    </source>
</evidence>
<dbReference type="GO" id="GO:0005737">
    <property type="term" value="C:cytoplasm"/>
    <property type="evidence" value="ECO:0007669"/>
    <property type="project" value="UniProtKB-SubCell"/>
</dbReference>
<dbReference type="CDD" id="cd02440">
    <property type="entry name" value="AdoMet_MTases"/>
    <property type="match status" value="1"/>
</dbReference>
<evidence type="ECO:0000313" key="13">
    <source>
        <dbReference type="Proteomes" id="UP000509367"/>
    </source>
</evidence>
<reference evidence="12 13" key="1">
    <citation type="submission" date="2020-06" db="EMBL/GenBank/DDBJ databases">
        <title>Oricola thermophila sp. nov. isolated from a tidal sediments.</title>
        <authorList>
            <person name="Kwon K.K."/>
            <person name="Yang S.-H."/>
            <person name="Park M.-J."/>
        </authorList>
    </citation>
    <scope>NUCLEOTIDE SEQUENCE [LARGE SCALE GENOMIC DNA]</scope>
    <source>
        <strain evidence="12 13">MEBiC13590</strain>
    </source>
</reference>
<dbReference type="PANTHER" id="PTHR11579">
    <property type="entry name" value="PROTEIN-L-ISOASPARTATE O-METHYLTRANSFERASE"/>
    <property type="match status" value="1"/>
</dbReference>
<evidence type="ECO:0000256" key="5">
    <source>
        <dbReference type="ARBA" id="ARBA00022490"/>
    </source>
</evidence>
<evidence type="ECO:0000256" key="3">
    <source>
        <dbReference type="ARBA" id="ARBA00011890"/>
    </source>
</evidence>
<evidence type="ECO:0000256" key="9">
    <source>
        <dbReference type="ARBA" id="ARBA00030757"/>
    </source>
</evidence>
<gene>
    <name evidence="12" type="ORF">HTY61_04385</name>
</gene>
<dbReference type="NCBIfam" id="NF001453">
    <property type="entry name" value="PRK00312.1"/>
    <property type="match status" value="1"/>
</dbReference>
<keyword evidence="13" id="KW-1185">Reference proteome</keyword>
<evidence type="ECO:0000256" key="1">
    <source>
        <dbReference type="ARBA" id="ARBA00004496"/>
    </source>
</evidence>
<dbReference type="PANTHER" id="PTHR11579:SF0">
    <property type="entry name" value="PROTEIN-L-ISOASPARTATE(D-ASPARTATE) O-METHYLTRANSFERASE"/>
    <property type="match status" value="1"/>
</dbReference>
<name>A0A6N1VDS3_9HYPH</name>
<dbReference type="EMBL" id="CP054836">
    <property type="protein sequence ID" value="QKV17755.1"/>
    <property type="molecule type" value="Genomic_DNA"/>
</dbReference>
<keyword evidence="5" id="KW-0963">Cytoplasm</keyword>
<dbReference type="SUPFAM" id="SSF53335">
    <property type="entry name" value="S-adenosyl-L-methionine-dependent methyltransferases"/>
    <property type="match status" value="1"/>
</dbReference>
<dbReference type="InterPro" id="IPR029063">
    <property type="entry name" value="SAM-dependent_MTases_sf"/>
</dbReference>
<evidence type="ECO:0000256" key="6">
    <source>
        <dbReference type="ARBA" id="ARBA00022603"/>
    </source>
</evidence>
<evidence type="ECO:0000256" key="11">
    <source>
        <dbReference type="ARBA" id="ARBA00031350"/>
    </source>
</evidence>
<dbReference type="KEGG" id="orm:HTY61_04385"/>
<evidence type="ECO:0000256" key="10">
    <source>
        <dbReference type="ARBA" id="ARBA00031323"/>
    </source>
</evidence>
<dbReference type="Pfam" id="PF01135">
    <property type="entry name" value="PCMT"/>
    <property type="match status" value="1"/>
</dbReference>
<evidence type="ECO:0000256" key="7">
    <source>
        <dbReference type="ARBA" id="ARBA00022679"/>
    </source>
</evidence>